<evidence type="ECO:0000256" key="1">
    <source>
        <dbReference type="ARBA" id="ARBA00022612"/>
    </source>
</evidence>
<name>A0A1I4N1Y8_9FIRM</name>
<reference evidence="5" key="1">
    <citation type="submission" date="2016-10" db="EMBL/GenBank/DDBJ databases">
        <authorList>
            <person name="Varghese N."/>
            <person name="Submissions S."/>
        </authorList>
    </citation>
    <scope>NUCLEOTIDE SEQUENCE [LARGE SCALE GENOMIC DNA]</scope>
    <source>
        <strain evidence="5">DSM 13327</strain>
    </source>
</reference>
<dbReference type="InterPro" id="IPR038713">
    <property type="entry name" value="Terminase_Gp1_N_sf"/>
</dbReference>
<dbReference type="PANTHER" id="PTHR41328">
    <property type="entry name" value="TERMINASE SMALL SUBUNIT-RELATED"/>
    <property type="match status" value="1"/>
</dbReference>
<dbReference type="InterPro" id="IPR005335">
    <property type="entry name" value="Terminase_ssu"/>
</dbReference>
<dbReference type="Pfam" id="PF08281">
    <property type="entry name" value="Sigma70_r4_2"/>
    <property type="match status" value="1"/>
</dbReference>
<sequence>MADMHVDAERDYVLGMKYQEIADKYGVSVNTVKSWKRRHNWKRVKANSAPRKEKKVQMKKGCKQVHIAPVILLQDDNVLTDKQKLFCQFFANNRNATQAAIRAGYSKNTATEIGYENLTKPHIRAEVDRIKKLISQAVMLSPDDIVERYMRIAFSDMTDVAEWGTEEIPDIDKAGNIQIDQNGNVKMVKRIYFNIKDHDQVDGGLISEIKMGSQGLSVKLENRQKALDWLSNFFNMNPMNQHKVRYDNAVLALREKEFNLKNF</sequence>
<dbReference type="InterPro" id="IPR052404">
    <property type="entry name" value="SPP1-like_terminase"/>
</dbReference>
<dbReference type="GO" id="GO:0051276">
    <property type="term" value="P:chromosome organization"/>
    <property type="evidence" value="ECO:0007669"/>
    <property type="project" value="InterPro"/>
</dbReference>
<dbReference type="Pfam" id="PF03592">
    <property type="entry name" value="Terminase_2"/>
    <property type="match status" value="1"/>
</dbReference>
<dbReference type="GO" id="GO:0003677">
    <property type="term" value="F:DNA binding"/>
    <property type="evidence" value="ECO:0007669"/>
    <property type="project" value="InterPro"/>
</dbReference>
<evidence type="ECO:0000313" key="4">
    <source>
        <dbReference type="EMBL" id="SFM09336.1"/>
    </source>
</evidence>
<evidence type="ECO:0000256" key="2">
    <source>
        <dbReference type="ARBA" id="ARBA00023219"/>
    </source>
</evidence>
<dbReference type="Gene3D" id="1.10.10.1400">
    <property type="entry name" value="Terminase, small subunit, N-terminal DNA-binding domain, HTH motif"/>
    <property type="match status" value="1"/>
</dbReference>
<organism evidence="4 5">
    <name type="scientific">Pelosinus propionicus DSM 13327</name>
    <dbReference type="NCBI Taxonomy" id="1123291"/>
    <lineage>
        <taxon>Bacteria</taxon>
        <taxon>Bacillati</taxon>
        <taxon>Bacillota</taxon>
        <taxon>Negativicutes</taxon>
        <taxon>Selenomonadales</taxon>
        <taxon>Sporomusaceae</taxon>
        <taxon>Pelosinus</taxon>
    </lineage>
</organism>
<dbReference type="EMBL" id="FOTS01000040">
    <property type="protein sequence ID" value="SFM09336.1"/>
    <property type="molecule type" value="Genomic_DNA"/>
</dbReference>
<dbReference type="GO" id="GO:0016987">
    <property type="term" value="F:sigma factor activity"/>
    <property type="evidence" value="ECO:0007669"/>
    <property type="project" value="InterPro"/>
</dbReference>
<dbReference type="InterPro" id="IPR013249">
    <property type="entry name" value="RNA_pol_sigma70_r4_t2"/>
</dbReference>
<dbReference type="OrthoDB" id="9768556at2"/>
<protein>
    <submittedName>
        <fullName evidence="4">Phage terminase small subunit</fullName>
    </submittedName>
</protein>
<dbReference type="Proteomes" id="UP000199520">
    <property type="component" value="Unassembled WGS sequence"/>
</dbReference>
<gene>
    <name evidence="4" type="ORF">SAMN04490355_104033</name>
</gene>
<proteinExistence type="predicted"/>
<keyword evidence="5" id="KW-1185">Reference proteome</keyword>
<evidence type="ECO:0000313" key="5">
    <source>
        <dbReference type="Proteomes" id="UP000199520"/>
    </source>
</evidence>
<dbReference type="PANTHER" id="PTHR41328:SF3">
    <property type="entry name" value="PBSX PHAGE TERMINASE SMALL SUBUNIT"/>
    <property type="match status" value="1"/>
</dbReference>
<accession>A0A1I4N1Y8</accession>
<keyword evidence="2" id="KW-0231">Viral genome packaging</keyword>
<dbReference type="RefSeq" id="WP_090940823.1">
    <property type="nucleotide sequence ID" value="NZ_FOTS01000040.1"/>
</dbReference>
<evidence type="ECO:0000259" key="3">
    <source>
        <dbReference type="Pfam" id="PF08281"/>
    </source>
</evidence>
<dbReference type="GO" id="GO:0006352">
    <property type="term" value="P:DNA-templated transcription initiation"/>
    <property type="evidence" value="ECO:0007669"/>
    <property type="project" value="InterPro"/>
</dbReference>
<feature type="domain" description="RNA polymerase sigma factor 70 region 4 type 2" evidence="3">
    <location>
        <begin position="12"/>
        <end position="38"/>
    </location>
</feature>
<dbReference type="STRING" id="1123291.SAMN04490355_104033"/>
<keyword evidence="1" id="KW-1188">Viral release from host cell</keyword>
<dbReference type="AlphaFoldDB" id="A0A1I4N1Y8"/>